<evidence type="ECO:0000313" key="1">
    <source>
        <dbReference type="EMBL" id="AJW79467.1"/>
    </source>
</evidence>
<dbReference type="RefSeq" id="WP_045528740.1">
    <property type="nucleotide sequence ID" value="NZ_CP011043.1"/>
</dbReference>
<dbReference type="EMBL" id="CP011043">
    <property type="protein sequence ID" value="AJW79467.1"/>
    <property type="molecule type" value="Genomic_DNA"/>
</dbReference>
<dbReference type="EMBL" id="QWEA01000899">
    <property type="protein sequence ID" value="RIJ11329.1"/>
    <property type="molecule type" value="Genomic_DNA"/>
</dbReference>
<dbReference type="Proteomes" id="UP000266634">
    <property type="component" value="Unassembled WGS sequence"/>
</dbReference>
<evidence type="ECO:0000313" key="2">
    <source>
        <dbReference type="EMBL" id="RIJ11329.1"/>
    </source>
</evidence>
<organism evidence="1 3">
    <name type="scientific">Clavibacter michiganensis subsp. insidiosus</name>
    <dbReference type="NCBI Taxonomy" id="33014"/>
    <lineage>
        <taxon>Bacteria</taxon>
        <taxon>Bacillati</taxon>
        <taxon>Actinomycetota</taxon>
        <taxon>Actinomycetes</taxon>
        <taxon>Micrococcales</taxon>
        <taxon>Microbacteriaceae</taxon>
        <taxon>Clavibacter</taxon>
    </lineage>
</organism>
<gene>
    <name evidence="2" type="ORF">DZF93_15520</name>
    <name evidence="1" type="ORF">VO01_10255</name>
</gene>
<evidence type="ECO:0000313" key="4">
    <source>
        <dbReference type="Proteomes" id="UP000266634"/>
    </source>
</evidence>
<dbReference type="KEGG" id="cmh:VO01_10255"/>
<proteinExistence type="predicted"/>
<accession>A0A0D5CJN1</accession>
<dbReference type="HOGENOM" id="CLU_1892486_0_0_11"/>
<reference evidence="2 4" key="2">
    <citation type="submission" date="2018-08" db="EMBL/GenBank/DDBJ databases">
        <title>Genome Sequence of Clavibacter michiganensis Subspecies type strains, and the Atypical Peach-Colored Strains Isolated from Tomato.</title>
        <authorList>
            <person name="Osdaghi E."/>
            <person name="Portier P."/>
            <person name="Briand M."/>
            <person name="Jacques M.-A."/>
        </authorList>
    </citation>
    <scope>NUCLEOTIDE SEQUENCE [LARGE SCALE GENOMIC DNA]</scope>
    <source>
        <strain evidence="2 4">CFBP 6488</strain>
    </source>
</reference>
<dbReference type="PATRIC" id="fig|33014.5.peg.2120"/>
<evidence type="ECO:0000313" key="3">
    <source>
        <dbReference type="Proteomes" id="UP000032604"/>
    </source>
</evidence>
<name>A0A0D5CJN1_9MICO</name>
<dbReference type="AlphaFoldDB" id="A0A0D5CJN1"/>
<reference evidence="1 3" key="1">
    <citation type="journal article" date="2015" name="Genome Announc.">
        <title>Complete Genome Sequence of Clavibacter michiganensis subsp. insidiosus R1-1 Using PacBio Single-Molecule Real-Time Technology.</title>
        <authorList>
            <person name="Lu Y."/>
            <person name="Samac D.A."/>
            <person name="Glazebrook J."/>
            <person name="Ishimaru C.A."/>
        </authorList>
    </citation>
    <scope>NUCLEOTIDE SEQUENCE [LARGE SCALE GENOMIC DNA]</scope>
    <source>
        <strain evidence="1 3">R1-1</strain>
    </source>
</reference>
<dbReference type="OrthoDB" id="5078023at2"/>
<dbReference type="Proteomes" id="UP000032604">
    <property type="component" value="Chromosome"/>
</dbReference>
<protein>
    <submittedName>
        <fullName evidence="1">Uncharacterized protein</fullName>
    </submittedName>
</protein>
<sequence>MTPRIRALLLTGIVTGLTMAIVAVARPWTREDAPDDWVVLRFEAGEAATAYEAFESLAATEIAGDDALQLLEAGWIDGNEFGDDSYDVYFVGRDRRIMWEVLEPIFADAPVPWTSVELRRGLEDEAPVVVRAAR</sequence>